<feature type="transmembrane region" description="Helical" evidence="9">
    <location>
        <begin position="415"/>
        <end position="435"/>
    </location>
</feature>
<evidence type="ECO:0000256" key="4">
    <source>
        <dbReference type="ARBA" id="ARBA00022475"/>
    </source>
</evidence>
<dbReference type="Proteomes" id="UP000008457">
    <property type="component" value="Chromosome"/>
</dbReference>
<keyword evidence="6 9" id="KW-1133">Transmembrane helix</keyword>
<feature type="transmembrane region" description="Helical" evidence="9">
    <location>
        <begin position="248"/>
        <end position="270"/>
    </location>
</feature>
<comment type="similarity">
    <text evidence="2">Belongs to the TrkH potassium transport family.</text>
</comment>
<dbReference type="KEGG" id="mas:Mahau_2866"/>
<dbReference type="OrthoDB" id="9810952at2"/>
<evidence type="ECO:0000256" key="8">
    <source>
        <dbReference type="ARBA" id="ARBA00023136"/>
    </source>
</evidence>
<keyword evidence="3" id="KW-0813">Transport</keyword>
<dbReference type="GO" id="GO:0005886">
    <property type="term" value="C:plasma membrane"/>
    <property type="evidence" value="ECO:0007669"/>
    <property type="project" value="UniProtKB-SubCell"/>
</dbReference>
<dbReference type="GO" id="GO:0008324">
    <property type="term" value="F:monoatomic cation transmembrane transporter activity"/>
    <property type="evidence" value="ECO:0007669"/>
    <property type="project" value="InterPro"/>
</dbReference>
<keyword evidence="4" id="KW-1003">Cell membrane</keyword>
<dbReference type="eggNOG" id="COG0168">
    <property type="taxonomic scope" value="Bacteria"/>
</dbReference>
<organism evidence="10 11">
    <name type="scientific">Mahella australiensis (strain DSM 15567 / CIP 107919 / 50-1 BON)</name>
    <dbReference type="NCBI Taxonomy" id="697281"/>
    <lineage>
        <taxon>Bacteria</taxon>
        <taxon>Bacillati</taxon>
        <taxon>Bacillota</taxon>
        <taxon>Clostridia</taxon>
        <taxon>Thermoanaerobacterales</taxon>
        <taxon>Thermoanaerobacterales Family IV. Incertae Sedis</taxon>
        <taxon>Mahella</taxon>
    </lineage>
</organism>
<evidence type="ECO:0000256" key="9">
    <source>
        <dbReference type="SAM" id="Phobius"/>
    </source>
</evidence>
<keyword evidence="11" id="KW-1185">Reference proteome</keyword>
<keyword evidence="5 9" id="KW-0812">Transmembrane</keyword>
<evidence type="ECO:0000256" key="7">
    <source>
        <dbReference type="ARBA" id="ARBA00023065"/>
    </source>
</evidence>
<keyword evidence="8 9" id="KW-0472">Membrane</keyword>
<accession>F4A0C9</accession>
<comment type="subcellular location">
    <subcellularLocation>
        <location evidence="1">Cell membrane</location>
        <topology evidence="1">Multi-pass membrane protein</topology>
    </subcellularLocation>
</comment>
<evidence type="ECO:0000256" key="2">
    <source>
        <dbReference type="ARBA" id="ARBA00009137"/>
    </source>
</evidence>
<dbReference type="STRING" id="697281.Mahau_2866"/>
<feature type="transmembrane region" description="Helical" evidence="9">
    <location>
        <begin position="471"/>
        <end position="495"/>
    </location>
</feature>
<reference evidence="11" key="1">
    <citation type="submission" date="2010-11" db="EMBL/GenBank/DDBJ databases">
        <title>The complete genome of Mahella australiensis DSM 15567.</title>
        <authorList>
            <consortium name="US DOE Joint Genome Institute (JGI-PGF)"/>
            <person name="Lucas S."/>
            <person name="Copeland A."/>
            <person name="Lapidus A."/>
            <person name="Bruce D."/>
            <person name="Goodwin L."/>
            <person name="Pitluck S."/>
            <person name="Kyrpides N."/>
            <person name="Mavromatis K."/>
            <person name="Pagani I."/>
            <person name="Ivanova N."/>
            <person name="Teshima H."/>
            <person name="Brettin T."/>
            <person name="Detter J.C."/>
            <person name="Han C."/>
            <person name="Tapia R."/>
            <person name="Land M."/>
            <person name="Hauser L."/>
            <person name="Markowitz V."/>
            <person name="Cheng J.-F."/>
            <person name="Hugenholtz P."/>
            <person name="Woyke T."/>
            <person name="Wu D."/>
            <person name="Spring S."/>
            <person name="Pukall R."/>
            <person name="Steenblock K."/>
            <person name="Schneider S."/>
            <person name="Klenk H.-P."/>
            <person name="Eisen J.A."/>
        </authorList>
    </citation>
    <scope>NUCLEOTIDE SEQUENCE [LARGE SCALE GENOMIC DNA]</scope>
    <source>
        <strain evidence="11">DSM 15567 / CIP 107919 / 50-1 BON</strain>
    </source>
</reference>
<evidence type="ECO:0000313" key="11">
    <source>
        <dbReference type="Proteomes" id="UP000008457"/>
    </source>
</evidence>
<feature type="transmembrane region" description="Helical" evidence="9">
    <location>
        <begin position="42"/>
        <end position="63"/>
    </location>
</feature>
<proteinExistence type="inferred from homology"/>
<reference evidence="10 11" key="2">
    <citation type="journal article" date="2011" name="Stand. Genomic Sci.">
        <title>Complete genome sequence of Mahella australiensis type strain (50-1 BON).</title>
        <authorList>
            <person name="Sikorski J."/>
            <person name="Teshima H."/>
            <person name="Nolan M."/>
            <person name="Lucas S."/>
            <person name="Hammon N."/>
            <person name="Deshpande S."/>
            <person name="Cheng J.F."/>
            <person name="Pitluck S."/>
            <person name="Liolios K."/>
            <person name="Pagani I."/>
            <person name="Ivanova N."/>
            <person name="Huntemann M."/>
            <person name="Mavromatis K."/>
            <person name="Ovchinikova G."/>
            <person name="Pati A."/>
            <person name="Tapia R."/>
            <person name="Han C."/>
            <person name="Goodwin L."/>
            <person name="Chen A."/>
            <person name="Palaniappan K."/>
            <person name="Land M."/>
            <person name="Hauser L."/>
            <person name="Ngatchou-Djao O.D."/>
            <person name="Rohde M."/>
            <person name="Pukall R."/>
            <person name="Spring S."/>
            <person name="Abt B."/>
            <person name="Goker M."/>
            <person name="Detter J.C."/>
            <person name="Woyke T."/>
            <person name="Bristow J."/>
            <person name="Markowitz V."/>
            <person name="Hugenholtz P."/>
            <person name="Eisen J.A."/>
            <person name="Kyrpides N.C."/>
            <person name="Klenk H.P."/>
            <person name="Lapidus A."/>
        </authorList>
    </citation>
    <scope>NUCLEOTIDE SEQUENCE [LARGE SCALE GENOMIC DNA]</scope>
    <source>
        <strain evidence="11">DSM 15567 / CIP 107919 / 50-1 BON</strain>
    </source>
</reference>
<evidence type="ECO:0000256" key="5">
    <source>
        <dbReference type="ARBA" id="ARBA00022692"/>
    </source>
</evidence>
<feature type="transmembrane region" description="Helical" evidence="9">
    <location>
        <begin position="75"/>
        <end position="97"/>
    </location>
</feature>
<name>F4A0C9_MAHA5</name>
<protein>
    <submittedName>
        <fullName evidence="10">Cation transporter</fullName>
    </submittedName>
</protein>
<dbReference type="HOGENOM" id="CLU_030708_3_0_9"/>
<gene>
    <name evidence="10" type="ordered locus">Mahau_2866</name>
</gene>
<evidence type="ECO:0000256" key="3">
    <source>
        <dbReference type="ARBA" id="ARBA00022448"/>
    </source>
</evidence>
<dbReference type="PANTHER" id="PTHR32024">
    <property type="entry name" value="TRK SYSTEM POTASSIUM UPTAKE PROTEIN TRKG-RELATED"/>
    <property type="match status" value="1"/>
</dbReference>
<feature type="transmembrane region" description="Helical" evidence="9">
    <location>
        <begin position="12"/>
        <end position="30"/>
    </location>
</feature>
<feature type="transmembrane region" description="Helical" evidence="9">
    <location>
        <begin position="136"/>
        <end position="158"/>
    </location>
</feature>
<evidence type="ECO:0000256" key="6">
    <source>
        <dbReference type="ARBA" id="ARBA00022989"/>
    </source>
</evidence>
<dbReference type="GO" id="GO:0030001">
    <property type="term" value="P:metal ion transport"/>
    <property type="evidence" value="ECO:0007669"/>
    <property type="project" value="UniProtKB-ARBA"/>
</dbReference>
<dbReference type="InterPro" id="IPR003445">
    <property type="entry name" value="Cat_transpt"/>
</dbReference>
<feature type="transmembrane region" description="Helical" evidence="9">
    <location>
        <begin position="282"/>
        <end position="302"/>
    </location>
</feature>
<dbReference type="RefSeq" id="WP_013782401.1">
    <property type="nucleotide sequence ID" value="NC_015520.1"/>
</dbReference>
<sequence length="502" mass="55476">MIEKHVSWWLPICYYIGIIIIGLGLIQYIPAVTSVIYAEWDIFFDFLISSSITLLVGGSMVLLGRRYHEQRMNWGDGMVVTAGSWFLGMLISALPYYLSGNYNSYLDCTFDVMSGLTTTGLTLIRDLDHVSNGINMWRHLLTFVGGQGMVVLALTFLVKGTSGAYKMYVGEGKDEHLMPNAISTARYIWLISLIYLCLGTVTLWIAGIIAGLSVDRAFLHGLWIFMSAWSTGGFAPMSQSILYYHSSIYEIATMIFLTIGSFNFALHYAVLTGKREELRRDIEIISFTVTLTTLTIITTLGLKQSGSYADAMSLFRKGFYQLISAHTTTGFMTIYAKQFYCEWGDIALFAITVAMLFGGNACSTAGGFKGLRIGIIFNAFKNDIKQMVLPESTVSVQKIHHIKDVILEDKMVRSAFLIVTAYIATFAFGTLIGMLSGYPFGMAAFESASATGNVGLSIGLTSASMPAVLKVTYIIILWVGRLEFMSVLALGLYVARRVKKDV</sequence>
<evidence type="ECO:0000313" key="10">
    <source>
        <dbReference type="EMBL" id="AEE97990.1"/>
    </source>
</evidence>
<dbReference type="AlphaFoldDB" id="F4A0C9"/>
<feature type="transmembrane region" description="Helical" evidence="9">
    <location>
        <begin position="187"/>
        <end position="211"/>
    </location>
</feature>
<keyword evidence="7" id="KW-0406">Ion transport</keyword>
<dbReference type="Pfam" id="PF02386">
    <property type="entry name" value="TrkH"/>
    <property type="match status" value="2"/>
</dbReference>
<dbReference type="PANTHER" id="PTHR32024:SF2">
    <property type="entry name" value="TRK SYSTEM POTASSIUM UPTAKE PROTEIN TRKG-RELATED"/>
    <property type="match status" value="1"/>
</dbReference>
<feature type="transmembrane region" description="Helical" evidence="9">
    <location>
        <begin position="346"/>
        <end position="368"/>
    </location>
</feature>
<dbReference type="EMBL" id="CP002360">
    <property type="protein sequence ID" value="AEE97990.1"/>
    <property type="molecule type" value="Genomic_DNA"/>
</dbReference>
<evidence type="ECO:0000256" key="1">
    <source>
        <dbReference type="ARBA" id="ARBA00004651"/>
    </source>
</evidence>